<dbReference type="EC" id="3.1.1.-" evidence="3"/>
<organism evidence="5 6">
    <name type="scientific">Arabidopsis thaliana</name>
    <name type="common">Mouse-ear cress</name>
    <dbReference type="NCBI Taxonomy" id="3702"/>
    <lineage>
        <taxon>Eukaryota</taxon>
        <taxon>Viridiplantae</taxon>
        <taxon>Streptophyta</taxon>
        <taxon>Embryophyta</taxon>
        <taxon>Tracheophyta</taxon>
        <taxon>Spermatophyta</taxon>
        <taxon>Magnoliopsida</taxon>
        <taxon>eudicotyledons</taxon>
        <taxon>Gunneridae</taxon>
        <taxon>Pentapetalae</taxon>
        <taxon>rosids</taxon>
        <taxon>malvids</taxon>
        <taxon>Brassicales</taxon>
        <taxon>Brassicaceae</taxon>
        <taxon>Camelineae</taxon>
        <taxon>Arabidopsis</taxon>
    </lineage>
</organism>
<dbReference type="GO" id="GO:0080030">
    <property type="term" value="F:methyl indole-3-acetate esterase activity"/>
    <property type="evidence" value="ECO:0007669"/>
    <property type="project" value="UniProtKB-ARBA"/>
</dbReference>
<evidence type="ECO:0000313" key="5">
    <source>
        <dbReference type="EMBL" id="CAA0395506.1"/>
    </source>
</evidence>
<evidence type="ECO:0000313" key="6">
    <source>
        <dbReference type="Proteomes" id="UP000434276"/>
    </source>
</evidence>
<dbReference type="Gene3D" id="3.40.50.1820">
    <property type="entry name" value="alpha/beta hydrolase"/>
    <property type="match status" value="1"/>
</dbReference>
<dbReference type="GO" id="GO:0051723">
    <property type="term" value="F:protein methylesterase activity"/>
    <property type="evidence" value="ECO:0007669"/>
    <property type="project" value="UniProtKB-UniRule"/>
</dbReference>
<reference evidence="5 6" key="1">
    <citation type="submission" date="2019-12" db="EMBL/GenBank/DDBJ databases">
        <authorList>
            <person name="Jiao W.-B."/>
            <person name="Schneeberger K."/>
        </authorList>
    </citation>
    <scope>NUCLEOTIDE SEQUENCE [LARGE SCALE GENOMIC DNA]</scope>
    <source>
        <strain evidence="6">cv. C24</strain>
    </source>
</reference>
<dbReference type="SUPFAM" id="SSF53474">
    <property type="entry name" value="alpha/beta-Hydrolases"/>
    <property type="match status" value="1"/>
</dbReference>
<evidence type="ECO:0000256" key="1">
    <source>
        <dbReference type="ARBA" id="ARBA00022801"/>
    </source>
</evidence>
<evidence type="ECO:0000256" key="2">
    <source>
        <dbReference type="ARBA" id="ARBA00061207"/>
    </source>
</evidence>
<dbReference type="PANTHER" id="PTHR10992">
    <property type="entry name" value="METHYLESTERASE FAMILY MEMBER"/>
    <property type="match status" value="1"/>
</dbReference>
<protein>
    <recommendedName>
        <fullName evidence="3">Methylesterase</fullName>
        <ecNumber evidence="3">3.1.1.-</ecNumber>
    </recommendedName>
</protein>
<dbReference type="PANTHER" id="PTHR10992:SF1026">
    <property type="entry name" value="PFDCC METHYLESTERASE MES16"/>
    <property type="match status" value="1"/>
</dbReference>
<dbReference type="InterPro" id="IPR029058">
    <property type="entry name" value="AB_hydrolase_fold"/>
</dbReference>
<feature type="domain" description="AB hydrolase-1" evidence="4">
    <location>
        <begin position="13"/>
        <end position="248"/>
    </location>
</feature>
<evidence type="ECO:0000259" key="4">
    <source>
        <dbReference type="Pfam" id="PF12697"/>
    </source>
</evidence>
<accession>A0A5S9XT37</accession>
<gene>
    <name evidence="5" type="ORF">C24_LOCUS18252</name>
</gene>
<comment type="similarity">
    <text evidence="2 3">Belongs to the AB hydrolase superfamily. Methylesterase family.</text>
</comment>
<dbReference type="InterPro" id="IPR000073">
    <property type="entry name" value="AB_hydrolase_1"/>
</dbReference>
<dbReference type="EMBL" id="CACSHJ010000095">
    <property type="protein sequence ID" value="CAA0395506.1"/>
    <property type="molecule type" value="Genomic_DNA"/>
</dbReference>
<keyword evidence="1 3" id="KW-0378">Hydrolase</keyword>
<dbReference type="OrthoDB" id="1263307at2759"/>
<comment type="function">
    <text evidence="3">Methylesterase.</text>
</comment>
<name>A0A5S9XT37_ARATH</name>
<dbReference type="Pfam" id="PF12697">
    <property type="entry name" value="Abhydrolase_6"/>
    <property type="match status" value="1"/>
</dbReference>
<dbReference type="ExpressionAtlas" id="A0A5S9XT37">
    <property type="expression patterns" value="baseline and differential"/>
</dbReference>
<dbReference type="InterPro" id="IPR045889">
    <property type="entry name" value="MES/HNL"/>
</dbReference>
<dbReference type="AlphaFoldDB" id="A0A5S9XT37"/>
<dbReference type="FunFam" id="3.40.50.1820:FF:000025">
    <property type="entry name" value="putative methylesterase 11, chloroplastic"/>
    <property type="match status" value="1"/>
</dbReference>
<dbReference type="Proteomes" id="UP000434276">
    <property type="component" value="Unassembled WGS sequence"/>
</dbReference>
<proteinExistence type="inferred from homology"/>
<evidence type="ECO:0000256" key="3">
    <source>
        <dbReference type="RuleBase" id="RU369012"/>
    </source>
</evidence>
<sequence>MGGDGGAEPVIHFVFVHGASHGAWCWYKLTTLLDAAGFKSTSVDLTGAGISLIDSNIVFDSDQYNRPLFSLLSDLPPHHKVILVGHSIGGGSVTEALCKFTDKISMAIYLAASMVQPGSIPSPHLSNIHVEEEDIWEYTYGEGTDKPPTGVLMKPEFIRHYYYSQSPLEDVSLSSKLLRPAPMRAFQDLDKLPPNPEAEKVPRVYIKTAKDNLFDSVRQDLLVENWPPSQLYVLEDSDHSAFFSVPTTLFAYLLRAVSFLQR</sequence>